<reference evidence="2 3" key="1">
    <citation type="submission" date="2024-03" db="EMBL/GenBank/DDBJ databases">
        <title>Community enrichment and isolation of bacterial strains for fucoidan degradation.</title>
        <authorList>
            <person name="Sichert A."/>
        </authorList>
    </citation>
    <scope>NUCLEOTIDE SEQUENCE [LARGE SCALE GENOMIC DNA]</scope>
    <source>
        <strain evidence="2 3">AS26</strain>
    </source>
</reference>
<dbReference type="EMBL" id="JBBMQX010000002">
    <property type="protein sequence ID" value="MEM5531620.1"/>
    <property type="molecule type" value="Genomic_DNA"/>
</dbReference>
<dbReference type="CDD" id="cd03801">
    <property type="entry name" value="GT4_PimA-like"/>
    <property type="match status" value="1"/>
</dbReference>
<dbReference type="GO" id="GO:0016757">
    <property type="term" value="F:glycosyltransferase activity"/>
    <property type="evidence" value="ECO:0007669"/>
    <property type="project" value="UniProtKB-KW"/>
</dbReference>
<dbReference type="PANTHER" id="PTHR45947">
    <property type="entry name" value="SULFOQUINOVOSYL TRANSFERASE SQD2"/>
    <property type="match status" value="1"/>
</dbReference>
<protein>
    <submittedName>
        <fullName evidence="2">Glycosyltransferase family 4 protein</fullName>
        <ecNumber evidence="2">2.4.-.-</ecNumber>
    </submittedName>
</protein>
<evidence type="ECO:0000313" key="2">
    <source>
        <dbReference type="EMBL" id="MEM5531620.1"/>
    </source>
</evidence>
<dbReference type="InterPro" id="IPR050194">
    <property type="entry name" value="Glycosyltransferase_grp1"/>
</dbReference>
<gene>
    <name evidence="2" type="ORF">WNY57_04175</name>
</gene>
<dbReference type="Gene3D" id="3.40.50.2000">
    <property type="entry name" value="Glycogen Phosphorylase B"/>
    <property type="match status" value="2"/>
</dbReference>
<dbReference type="EC" id="2.4.-.-" evidence="2"/>
<evidence type="ECO:0000313" key="3">
    <source>
        <dbReference type="Proteomes" id="UP001457661"/>
    </source>
</evidence>
<feature type="domain" description="Glycosyl transferase family 1" evidence="1">
    <location>
        <begin position="171"/>
        <end position="291"/>
    </location>
</feature>
<organism evidence="2 3">
    <name type="scientific">Pseudoalteromonas arctica</name>
    <dbReference type="NCBI Taxonomy" id="394751"/>
    <lineage>
        <taxon>Bacteria</taxon>
        <taxon>Pseudomonadati</taxon>
        <taxon>Pseudomonadota</taxon>
        <taxon>Gammaproteobacteria</taxon>
        <taxon>Alteromonadales</taxon>
        <taxon>Pseudoalteromonadaceae</taxon>
        <taxon>Pseudoalteromonas</taxon>
    </lineage>
</organism>
<dbReference type="Proteomes" id="UP001457661">
    <property type="component" value="Unassembled WGS sequence"/>
</dbReference>
<dbReference type="Pfam" id="PF00534">
    <property type="entry name" value="Glycos_transf_1"/>
    <property type="match status" value="1"/>
</dbReference>
<dbReference type="SUPFAM" id="SSF53756">
    <property type="entry name" value="UDP-Glycosyltransferase/glycogen phosphorylase"/>
    <property type="match status" value="1"/>
</dbReference>
<dbReference type="RefSeq" id="WP_342879215.1">
    <property type="nucleotide sequence ID" value="NZ_JBBMQX010000002.1"/>
</dbReference>
<dbReference type="InterPro" id="IPR001296">
    <property type="entry name" value="Glyco_trans_1"/>
</dbReference>
<dbReference type="PANTHER" id="PTHR45947:SF3">
    <property type="entry name" value="SULFOQUINOVOSYL TRANSFERASE SQD2"/>
    <property type="match status" value="1"/>
</dbReference>
<proteinExistence type="predicted"/>
<accession>A0ABU9TD29</accession>
<keyword evidence="3" id="KW-1185">Reference proteome</keyword>
<name>A0ABU9TD29_9GAMM</name>
<keyword evidence="2" id="KW-0808">Transferase</keyword>
<comment type="caution">
    <text evidence="2">The sequence shown here is derived from an EMBL/GenBank/DDBJ whole genome shotgun (WGS) entry which is preliminary data.</text>
</comment>
<evidence type="ECO:0000259" key="1">
    <source>
        <dbReference type="Pfam" id="PF00534"/>
    </source>
</evidence>
<keyword evidence="2" id="KW-0328">Glycosyltransferase</keyword>
<sequence>MPSNKKILISTYTYLPDIGGVAKNKSTLVDAFLQRGYEVIVVTSTRGDLSVVDDRYEIIRSPNIFKLIKLFFWADAVILSNLSVKLGWPVIFKKLYRAKLGLCHHSSSAFENKKNGFLKRFIGNKIIKESVHFVNSKYTIQDGGGFFKTLRAEVTYPIASRKEIPIEVASNFKNKKNAIFVGRLSKEKGPEFLVDNIDLIKKKLQIDKLYIVGDGELIDVLKSKASSEVIFLGAVPLSTVYNAMDESEYVFVPSIWNEPFGNVAVEGLTSGAIVISSNNGGLPEACGDNAKLFDFKVDGSFENALVCAKKMRDELLESDISREDYFKAIAKHLKQFQASEVTGVMINSLYN</sequence>